<feature type="binding site" evidence="8">
    <location>
        <position position="100"/>
    </location>
    <ligand>
        <name>Mg(2+)</name>
        <dbReference type="ChEBI" id="CHEBI:18420"/>
    </ligand>
</feature>
<dbReference type="PANTHER" id="PTHR33653">
    <property type="entry name" value="RIBONUCLEASE VAPC2"/>
    <property type="match status" value="1"/>
</dbReference>
<evidence type="ECO:0000256" key="4">
    <source>
        <dbReference type="ARBA" id="ARBA00022723"/>
    </source>
</evidence>
<evidence type="ECO:0000256" key="6">
    <source>
        <dbReference type="ARBA" id="ARBA00022842"/>
    </source>
</evidence>
<evidence type="ECO:0000256" key="5">
    <source>
        <dbReference type="ARBA" id="ARBA00022801"/>
    </source>
</evidence>
<name>A0AAJ1TNJ9_9HYPH</name>
<keyword evidence="4 8" id="KW-0479">Metal-binding</keyword>
<dbReference type="InterPro" id="IPR050556">
    <property type="entry name" value="Type_II_TA_system_RNase"/>
</dbReference>
<dbReference type="EC" id="3.1.-.-" evidence="8"/>
<dbReference type="InterPro" id="IPR022907">
    <property type="entry name" value="VapC_family"/>
</dbReference>
<dbReference type="GO" id="GO:0004519">
    <property type="term" value="F:endonuclease activity"/>
    <property type="evidence" value="ECO:0007669"/>
    <property type="project" value="UniProtKB-KW"/>
</dbReference>
<dbReference type="PANTHER" id="PTHR33653:SF1">
    <property type="entry name" value="RIBONUCLEASE VAPC2"/>
    <property type="match status" value="1"/>
</dbReference>
<keyword evidence="5 8" id="KW-0378">Hydrolase</keyword>
<dbReference type="EMBL" id="JAUSWL010000001">
    <property type="protein sequence ID" value="MDQ0541268.1"/>
    <property type="molecule type" value="Genomic_DNA"/>
</dbReference>
<feature type="binding site" evidence="8">
    <location>
        <position position="8"/>
    </location>
    <ligand>
        <name>Mg(2+)</name>
        <dbReference type="ChEBI" id="CHEBI:18420"/>
    </ligand>
</feature>
<dbReference type="InterPro" id="IPR002716">
    <property type="entry name" value="PIN_dom"/>
</dbReference>
<reference evidence="10" key="1">
    <citation type="submission" date="2023-07" db="EMBL/GenBank/DDBJ databases">
        <title>Genomic Encyclopedia of Type Strains, Phase IV (KMG-IV): sequencing the most valuable type-strain genomes for metagenomic binning, comparative biology and taxonomic classification.</title>
        <authorList>
            <person name="Goeker M."/>
        </authorList>
    </citation>
    <scope>NUCLEOTIDE SEQUENCE</scope>
    <source>
        <strain evidence="10">DSM 19569</strain>
    </source>
</reference>
<evidence type="ECO:0000256" key="3">
    <source>
        <dbReference type="ARBA" id="ARBA00022722"/>
    </source>
</evidence>
<protein>
    <recommendedName>
        <fullName evidence="8">Ribonuclease VapC</fullName>
        <shortName evidence="8">RNase VapC</shortName>
        <ecNumber evidence="8">3.1.-.-</ecNumber>
    </recommendedName>
    <alternativeName>
        <fullName evidence="8">Toxin VapC</fullName>
    </alternativeName>
</protein>
<evidence type="ECO:0000313" key="10">
    <source>
        <dbReference type="EMBL" id="MDQ0541268.1"/>
    </source>
</evidence>
<dbReference type="Proteomes" id="UP001223420">
    <property type="component" value="Unassembled WGS sequence"/>
</dbReference>
<keyword evidence="10" id="KW-0255">Endonuclease</keyword>
<evidence type="ECO:0000256" key="1">
    <source>
        <dbReference type="ARBA" id="ARBA00001946"/>
    </source>
</evidence>
<proteinExistence type="inferred from homology"/>
<sequence length="138" mass="14767">MSDRYLLDTNIISEIVRQGGGSVVLGRITGIGETKICTSAIVASELRYGAAKKGSELLSEKVERALRNIDILPYVAGASHTYGTLRTSLERAGRLIGANDMLIAAHALSLGAILVTDNIAEFARIQGLRVENWLRASA</sequence>
<keyword evidence="3 8" id="KW-0540">Nuclease</keyword>
<evidence type="ECO:0000313" key="11">
    <source>
        <dbReference type="Proteomes" id="UP001223420"/>
    </source>
</evidence>
<comment type="caution">
    <text evidence="10">The sequence shown here is derived from an EMBL/GenBank/DDBJ whole genome shotgun (WGS) entry which is preliminary data.</text>
</comment>
<evidence type="ECO:0000256" key="7">
    <source>
        <dbReference type="ARBA" id="ARBA00038093"/>
    </source>
</evidence>
<dbReference type="CDD" id="cd18748">
    <property type="entry name" value="PIN_VapC4-5_FitB-like"/>
    <property type="match status" value="1"/>
</dbReference>
<accession>A0AAJ1TNJ9</accession>
<comment type="function">
    <text evidence="8">Toxic component of a toxin-antitoxin (TA) system. An RNase.</text>
</comment>
<comment type="cofactor">
    <cofactor evidence="1 8">
        <name>Mg(2+)</name>
        <dbReference type="ChEBI" id="CHEBI:18420"/>
    </cofactor>
</comment>
<organism evidence="10 11">
    <name type="scientific">Methylobacterium brachiatum</name>
    <dbReference type="NCBI Taxonomy" id="269660"/>
    <lineage>
        <taxon>Bacteria</taxon>
        <taxon>Pseudomonadati</taxon>
        <taxon>Pseudomonadota</taxon>
        <taxon>Alphaproteobacteria</taxon>
        <taxon>Hyphomicrobiales</taxon>
        <taxon>Methylobacteriaceae</taxon>
        <taxon>Methylobacterium</taxon>
    </lineage>
</organism>
<dbReference type="GO" id="GO:0000287">
    <property type="term" value="F:magnesium ion binding"/>
    <property type="evidence" value="ECO:0007669"/>
    <property type="project" value="UniProtKB-UniRule"/>
</dbReference>
<dbReference type="GO" id="GO:0090729">
    <property type="term" value="F:toxin activity"/>
    <property type="evidence" value="ECO:0007669"/>
    <property type="project" value="UniProtKB-KW"/>
</dbReference>
<feature type="domain" description="PIN" evidence="9">
    <location>
        <begin position="5"/>
        <end position="126"/>
    </location>
</feature>
<dbReference type="Gene3D" id="3.40.50.1010">
    <property type="entry name" value="5'-nuclease"/>
    <property type="match status" value="1"/>
</dbReference>
<evidence type="ECO:0000256" key="2">
    <source>
        <dbReference type="ARBA" id="ARBA00022649"/>
    </source>
</evidence>
<comment type="similarity">
    <text evidence="7 8">Belongs to the PINc/VapC protein family.</text>
</comment>
<keyword evidence="8" id="KW-0800">Toxin</keyword>
<dbReference type="GO" id="GO:0016787">
    <property type="term" value="F:hydrolase activity"/>
    <property type="evidence" value="ECO:0007669"/>
    <property type="project" value="UniProtKB-KW"/>
</dbReference>
<evidence type="ECO:0000256" key="8">
    <source>
        <dbReference type="HAMAP-Rule" id="MF_00265"/>
    </source>
</evidence>
<dbReference type="GO" id="GO:0004540">
    <property type="term" value="F:RNA nuclease activity"/>
    <property type="evidence" value="ECO:0007669"/>
    <property type="project" value="InterPro"/>
</dbReference>
<evidence type="ECO:0000259" key="9">
    <source>
        <dbReference type="Pfam" id="PF01850"/>
    </source>
</evidence>
<dbReference type="RefSeq" id="WP_230365100.1">
    <property type="nucleotide sequence ID" value="NZ_JAJALK010000001.1"/>
</dbReference>
<dbReference type="InterPro" id="IPR029060">
    <property type="entry name" value="PIN-like_dom_sf"/>
</dbReference>
<dbReference type="Pfam" id="PF01850">
    <property type="entry name" value="PIN"/>
    <property type="match status" value="1"/>
</dbReference>
<dbReference type="HAMAP" id="MF_00265">
    <property type="entry name" value="VapC_Nob1"/>
    <property type="match status" value="1"/>
</dbReference>
<gene>
    <name evidence="8" type="primary">vapC</name>
    <name evidence="10" type="ORF">QO001_000176</name>
</gene>
<dbReference type="AlphaFoldDB" id="A0AAJ1TNJ9"/>
<keyword evidence="2 8" id="KW-1277">Toxin-antitoxin system</keyword>
<keyword evidence="6 8" id="KW-0460">Magnesium</keyword>
<dbReference type="SUPFAM" id="SSF88723">
    <property type="entry name" value="PIN domain-like"/>
    <property type="match status" value="1"/>
</dbReference>